<reference evidence="2 3" key="1">
    <citation type="journal article" date="2015" name="Fungal Genet. Biol.">
        <title>Evolution of novel wood decay mechanisms in Agaricales revealed by the genome sequences of Fistulina hepatica and Cylindrobasidium torrendii.</title>
        <authorList>
            <person name="Floudas D."/>
            <person name="Held B.W."/>
            <person name="Riley R."/>
            <person name="Nagy L.G."/>
            <person name="Koehler G."/>
            <person name="Ransdell A.S."/>
            <person name="Younus H."/>
            <person name="Chow J."/>
            <person name="Chiniquy J."/>
            <person name="Lipzen A."/>
            <person name="Tritt A."/>
            <person name="Sun H."/>
            <person name="Haridas S."/>
            <person name="LaButti K."/>
            <person name="Ohm R.A."/>
            <person name="Kues U."/>
            <person name="Blanchette R.A."/>
            <person name="Grigoriev I.V."/>
            <person name="Minto R.E."/>
            <person name="Hibbett D.S."/>
        </authorList>
    </citation>
    <scope>NUCLEOTIDE SEQUENCE [LARGE SCALE GENOMIC DNA]</scope>
    <source>
        <strain evidence="2 3">FP15055 ss-10</strain>
    </source>
</reference>
<keyword evidence="3" id="KW-1185">Reference proteome</keyword>
<accession>A0A0D7AW18</accession>
<feature type="region of interest" description="Disordered" evidence="1">
    <location>
        <begin position="151"/>
        <end position="184"/>
    </location>
</feature>
<feature type="region of interest" description="Disordered" evidence="1">
    <location>
        <begin position="1"/>
        <end position="25"/>
    </location>
</feature>
<proteinExistence type="predicted"/>
<feature type="region of interest" description="Disordered" evidence="1">
    <location>
        <begin position="232"/>
        <end position="254"/>
    </location>
</feature>
<evidence type="ECO:0000256" key="1">
    <source>
        <dbReference type="SAM" id="MobiDB-lite"/>
    </source>
</evidence>
<name>A0A0D7AW18_9AGAR</name>
<sequence length="309" mass="34895">MVRVRSGRDKTPLKQMLLAPPKKPADHTAGDGIVEFSLHWAKIFLALEGNKKAYARAKQDCREGWDNRVPVEDLPDVERRALSKKRFKKDVWPFINWGMKRILHLKDARGFYVPRSKIDAFRHLAAVAAAAAERPRPRPVPVGHRPQPAVNVIPGAAPPPVKQESRPPVTPIKEESLSPVKQEPRTPVLVVGPPARRYRATPYPRKKSCTPRIKKESVSPRPLLFMRSPTSLVQSPMRTSPRKPSVIPDTPPRPCNGKKFQRLFSVDADTEDVPLRDASPVRGGIRTRLPRWDLDDEDYAYNDCDMFGA</sequence>
<evidence type="ECO:0000313" key="3">
    <source>
        <dbReference type="Proteomes" id="UP000054007"/>
    </source>
</evidence>
<feature type="compositionally biased region" description="Basic and acidic residues" evidence="1">
    <location>
        <begin position="1"/>
        <end position="12"/>
    </location>
</feature>
<organism evidence="2 3">
    <name type="scientific">Cylindrobasidium torrendii FP15055 ss-10</name>
    <dbReference type="NCBI Taxonomy" id="1314674"/>
    <lineage>
        <taxon>Eukaryota</taxon>
        <taxon>Fungi</taxon>
        <taxon>Dikarya</taxon>
        <taxon>Basidiomycota</taxon>
        <taxon>Agaricomycotina</taxon>
        <taxon>Agaricomycetes</taxon>
        <taxon>Agaricomycetidae</taxon>
        <taxon>Agaricales</taxon>
        <taxon>Marasmiineae</taxon>
        <taxon>Physalacriaceae</taxon>
        <taxon>Cylindrobasidium</taxon>
    </lineage>
</organism>
<dbReference type="AlphaFoldDB" id="A0A0D7AW18"/>
<protein>
    <submittedName>
        <fullName evidence="2">Uncharacterized protein</fullName>
    </submittedName>
</protein>
<gene>
    <name evidence="2" type="ORF">CYLTODRAFT_476146</name>
</gene>
<dbReference type="Proteomes" id="UP000054007">
    <property type="component" value="Unassembled WGS sequence"/>
</dbReference>
<evidence type="ECO:0000313" key="2">
    <source>
        <dbReference type="EMBL" id="KIY62054.1"/>
    </source>
</evidence>
<dbReference type="EMBL" id="KN880830">
    <property type="protein sequence ID" value="KIY62054.1"/>
    <property type="molecule type" value="Genomic_DNA"/>
</dbReference>